<feature type="compositionally biased region" description="Polar residues" evidence="1">
    <location>
        <begin position="107"/>
        <end position="118"/>
    </location>
</feature>
<sequence length="189" mass="20908">MSDSTKPSDQPEFDPEATSDLLPGTASGLLKLLEKKRAARTAASPREFALRSVRGLEPILQQLFDEGVGTLEVLAFLTSSLPTIPIADMKYALESLRGRRRRLRVTPSKSVATKTNAELTPDKPAELANPKQRARKPATSRIAHTPTDLPSWADGSDQRPDESDEDYRLRKEIEGPPEARHKFIGEHNT</sequence>
<accession>E6QX49</accession>
<evidence type="ECO:0000256" key="1">
    <source>
        <dbReference type="SAM" id="MobiDB-lite"/>
    </source>
</evidence>
<name>E6QX49_9ZZZZ</name>
<feature type="region of interest" description="Disordered" evidence="1">
    <location>
        <begin position="104"/>
        <end position="189"/>
    </location>
</feature>
<gene>
    <name evidence="2" type="ORF">CARN7_2670</name>
</gene>
<proteinExistence type="predicted"/>
<comment type="caution">
    <text evidence="2">The sequence shown here is derived from an EMBL/GenBank/DDBJ whole genome shotgun (WGS) entry which is preliminary data.</text>
</comment>
<dbReference type="AlphaFoldDB" id="E6QX49"/>
<dbReference type="EMBL" id="CABR01000169">
    <property type="protein sequence ID" value="CBI11823.1"/>
    <property type="molecule type" value="Genomic_DNA"/>
</dbReference>
<feature type="region of interest" description="Disordered" evidence="1">
    <location>
        <begin position="1"/>
        <end position="23"/>
    </location>
</feature>
<reference evidence="2" key="1">
    <citation type="submission" date="2009-10" db="EMBL/GenBank/DDBJ databases">
        <title>Diversity of trophic interactions inside an arsenic-rich microbial ecosystem.</title>
        <authorList>
            <person name="Bertin P.N."/>
            <person name="Heinrich-Salmeron A."/>
            <person name="Pelletier E."/>
            <person name="Goulhen-Chollet F."/>
            <person name="Arsene-Ploetze F."/>
            <person name="Gallien S."/>
            <person name="Calteau A."/>
            <person name="Vallenet D."/>
            <person name="Casiot C."/>
            <person name="Chane-Woon-Ming B."/>
            <person name="Giloteaux L."/>
            <person name="Barakat M."/>
            <person name="Bonnefoy V."/>
            <person name="Bruneel O."/>
            <person name="Chandler M."/>
            <person name="Cleiss J."/>
            <person name="Duran R."/>
            <person name="Elbaz-Poulichet F."/>
            <person name="Fonknechten N."/>
            <person name="Lauga B."/>
            <person name="Mornico D."/>
            <person name="Ortet P."/>
            <person name="Schaeffer C."/>
            <person name="Siguier P."/>
            <person name="Alexander Thil Smith A."/>
            <person name="Van Dorsselaer A."/>
            <person name="Weissenbach J."/>
            <person name="Medigue C."/>
            <person name="Le Paslier D."/>
        </authorList>
    </citation>
    <scope>NUCLEOTIDE SEQUENCE</scope>
</reference>
<feature type="compositionally biased region" description="Basic and acidic residues" evidence="1">
    <location>
        <begin position="156"/>
        <end position="189"/>
    </location>
</feature>
<evidence type="ECO:0000313" key="2">
    <source>
        <dbReference type="EMBL" id="CBI11823.1"/>
    </source>
</evidence>
<protein>
    <submittedName>
        <fullName evidence="2">Uncharacterized protein</fullName>
    </submittedName>
</protein>
<organism evidence="2">
    <name type="scientific">mine drainage metagenome</name>
    <dbReference type="NCBI Taxonomy" id="410659"/>
    <lineage>
        <taxon>unclassified sequences</taxon>
        <taxon>metagenomes</taxon>
        <taxon>ecological metagenomes</taxon>
    </lineage>
</organism>